<dbReference type="GO" id="GO:0005886">
    <property type="term" value="C:plasma membrane"/>
    <property type="evidence" value="ECO:0007669"/>
    <property type="project" value="TreeGrafter"/>
</dbReference>
<organism evidence="16 17">
    <name type="scientific">Roseivivax marinus</name>
    <dbReference type="NCBI Taxonomy" id="1379903"/>
    <lineage>
        <taxon>Bacteria</taxon>
        <taxon>Pseudomonadati</taxon>
        <taxon>Pseudomonadota</taxon>
        <taxon>Alphaproteobacteria</taxon>
        <taxon>Rhodobacterales</taxon>
        <taxon>Roseobacteraceae</taxon>
        <taxon>Roseivivax</taxon>
    </lineage>
</organism>
<keyword evidence="13" id="KW-0479">Metal-binding</keyword>
<accession>W4HJH6</accession>
<feature type="binding site" evidence="12">
    <location>
        <begin position="78"/>
        <end position="79"/>
    </location>
    <ligand>
        <name>CoA</name>
        <dbReference type="ChEBI" id="CHEBI:57287"/>
    </ligand>
</feature>
<comment type="catalytic activity">
    <reaction evidence="11">
        <text>apo-[peptidyl-carrier protein] + CoA = holo-[peptidyl-carrier protein] + adenosine 3',5'-bisphosphate + H(+)</text>
        <dbReference type="Rhea" id="RHEA:46228"/>
        <dbReference type="Rhea" id="RHEA-COMP:11479"/>
        <dbReference type="Rhea" id="RHEA-COMP:11480"/>
        <dbReference type="ChEBI" id="CHEBI:15378"/>
        <dbReference type="ChEBI" id="CHEBI:29999"/>
        <dbReference type="ChEBI" id="CHEBI:57287"/>
        <dbReference type="ChEBI" id="CHEBI:58343"/>
        <dbReference type="ChEBI" id="CHEBI:64479"/>
    </reaction>
</comment>
<dbReference type="Gene3D" id="3.90.470.20">
    <property type="entry name" value="4'-phosphopantetheinyl transferase domain"/>
    <property type="match status" value="1"/>
</dbReference>
<dbReference type="PATRIC" id="fig|1317118.6.peg.2066"/>
<evidence type="ECO:0000256" key="6">
    <source>
        <dbReference type="ARBA" id="ARBA00022679"/>
    </source>
</evidence>
<evidence type="ECO:0000259" key="14">
    <source>
        <dbReference type="Pfam" id="PF01648"/>
    </source>
</evidence>
<dbReference type="PANTHER" id="PTHR38096">
    <property type="entry name" value="ENTEROBACTIN SYNTHASE COMPONENT D"/>
    <property type="match status" value="1"/>
</dbReference>
<sequence length="204" mass="21738">MVVARVAPQAWDATTFDAFGIPFPDRLAQAVAKRRAGYLSGRIAVVAAQAALGLNRVDIGSETSGAPRWPDGMAGSISHTEGLAVAAIARKGRIGVDIEAVPDGARLRALREETLSGAERDLLPSPRDATLGFSAKESLYKALWPEVRSFFGFDAAEVTAVGDGTITLRLTRDLTGAHYAGRTYDLRWRAGGGHVLTWLVEPLP</sequence>
<comment type="catalytic activity">
    <reaction evidence="10">
        <text>apo-[aryl-carrier protein] + CoA = holo-[aryl-carrier protein] + adenosine 3',5'-bisphosphate + H(+)</text>
        <dbReference type="Rhea" id="RHEA:48404"/>
        <dbReference type="Rhea" id="RHEA-COMP:15903"/>
        <dbReference type="Rhea" id="RHEA-COMP:17557"/>
        <dbReference type="ChEBI" id="CHEBI:15378"/>
        <dbReference type="ChEBI" id="CHEBI:29999"/>
        <dbReference type="ChEBI" id="CHEBI:57287"/>
        <dbReference type="ChEBI" id="CHEBI:58343"/>
        <dbReference type="ChEBI" id="CHEBI:64479"/>
    </reaction>
</comment>
<comment type="subunit">
    <text evidence="4">EntB, EntD, EntE, and EntF form a multienzyme complex called enterobactin synthase.</text>
</comment>
<reference evidence="16 17" key="1">
    <citation type="journal article" date="2014" name="Antonie Van Leeuwenhoek">
        <title>Roseivivax atlanticus sp. nov., isolated from surface seawater of the Atlantic Ocean.</title>
        <authorList>
            <person name="Li G."/>
            <person name="Lai Q."/>
            <person name="Liu X."/>
            <person name="Sun F."/>
            <person name="Shao Z."/>
        </authorList>
    </citation>
    <scope>NUCLEOTIDE SEQUENCE [LARGE SCALE GENOMIC DNA]</scope>
    <source>
        <strain evidence="16 17">22II-s10s</strain>
    </source>
</reference>
<dbReference type="InterPro" id="IPR008278">
    <property type="entry name" value="4-PPantetheinyl_Trfase_dom"/>
</dbReference>
<evidence type="ECO:0000256" key="10">
    <source>
        <dbReference type="ARBA" id="ARBA00049176"/>
    </source>
</evidence>
<evidence type="ECO:0000256" key="5">
    <source>
        <dbReference type="ARBA" id="ARBA00019087"/>
    </source>
</evidence>
<feature type="binding site" evidence="12">
    <location>
        <position position="137"/>
    </location>
    <ligand>
        <name>CoA</name>
        <dbReference type="ChEBI" id="CHEBI:57287"/>
    </ligand>
</feature>
<dbReference type="GO" id="GO:0009239">
    <property type="term" value="P:enterobactin biosynthetic process"/>
    <property type="evidence" value="ECO:0007669"/>
    <property type="project" value="UniProtKB-UniPathway"/>
</dbReference>
<feature type="binding site" evidence="12">
    <location>
        <position position="141"/>
    </location>
    <ligand>
        <name>CoA</name>
        <dbReference type="ChEBI" id="CHEBI:57287"/>
    </ligand>
</feature>
<evidence type="ECO:0000256" key="13">
    <source>
        <dbReference type="PIRSR" id="PIRSR603542-2"/>
    </source>
</evidence>
<dbReference type="InterPro" id="IPR003542">
    <property type="entry name" value="Enbac_synth_compD-like"/>
</dbReference>
<feature type="binding site" evidence="12">
    <location>
        <position position="34"/>
    </location>
    <ligand>
        <name>CoA</name>
        <dbReference type="ChEBI" id="CHEBI:57287"/>
    </ligand>
</feature>
<feature type="binding site" evidence="12">
    <location>
        <position position="97"/>
    </location>
    <ligand>
        <name>CoA</name>
        <dbReference type="ChEBI" id="CHEBI:57287"/>
    </ligand>
</feature>
<feature type="domain" description="4'-phosphopantetheinyl transferase" evidence="14">
    <location>
        <begin position="93"/>
        <end position="181"/>
    </location>
</feature>
<proteinExistence type="inferred from homology"/>
<dbReference type="GO" id="GO:0009366">
    <property type="term" value="C:enterobactin synthetase complex"/>
    <property type="evidence" value="ECO:0007669"/>
    <property type="project" value="InterPro"/>
</dbReference>
<evidence type="ECO:0000259" key="15">
    <source>
        <dbReference type="Pfam" id="PF17837"/>
    </source>
</evidence>
<dbReference type="AlphaFoldDB" id="W4HJH6"/>
<gene>
    <name evidence="16" type="ORF">ATO8_10023</name>
</gene>
<comment type="function">
    <text evidence="1">Involved in the biosynthesis of the siderophore enterobactin (enterochelin), which is a macrocyclic trimeric lactone of N-(2,3-dihydroxybenzoyl)-serine. The serine trilactone serves as a scaffolding for the three catechol functionalities that provide hexadentate coordination for the tightly ligated iron(2+) atoms. Plays an essential role in the assembly of the enterobactin by catalyzing the transfer of the 4'-phosphopantetheine (Ppant) moiety from coenzyme A to the apo-domains of both EntB (ArCP domain) and EntF (PCP domain) to yield their holo-forms which make them competent for the activation of 2,3-dihydroxybenzoate (DHB) and L-serine, respectively.</text>
</comment>
<evidence type="ECO:0000313" key="16">
    <source>
        <dbReference type="EMBL" id="ETW12872.1"/>
    </source>
</evidence>
<evidence type="ECO:0000256" key="9">
    <source>
        <dbReference type="ARBA" id="ARBA00031996"/>
    </source>
</evidence>
<dbReference type="InterPro" id="IPR041354">
    <property type="entry name" value="4PPT_N"/>
</dbReference>
<evidence type="ECO:0000313" key="17">
    <source>
        <dbReference type="Proteomes" id="UP000019063"/>
    </source>
</evidence>
<dbReference type="STRING" id="1379903.ATO8_10023"/>
<dbReference type="PANTHER" id="PTHR38096:SF1">
    <property type="entry name" value="ENTEROBACTIN SYNTHASE COMPONENT D"/>
    <property type="match status" value="1"/>
</dbReference>
<dbReference type="GO" id="GO:0000287">
    <property type="term" value="F:magnesium ion binding"/>
    <property type="evidence" value="ECO:0007669"/>
    <property type="project" value="InterPro"/>
</dbReference>
<comment type="caution">
    <text evidence="16">The sequence shown here is derived from an EMBL/GenBank/DDBJ whole genome shotgun (WGS) entry which is preliminary data.</text>
</comment>
<comment type="similarity">
    <text evidence="3">Belongs to the P-Pant transferase superfamily. EntD family.</text>
</comment>
<feature type="binding site" evidence="13">
    <location>
        <position position="98"/>
    </location>
    <ligand>
        <name>Mg(2+)</name>
        <dbReference type="ChEBI" id="CHEBI:18420"/>
    </ligand>
</feature>
<evidence type="ECO:0000256" key="3">
    <source>
        <dbReference type="ARBA" id="ARBA00008342"/>
    </source>
</evidence>
<dbReference type="UniPathway" id="UPA00017"/>
<evidence type="ECO:0000256" key="7">
    <source>
        <dbReference type="ARBA" id="ARBA00023191"/>
    </source>
</evidence>
<keyword evidence="7" id="KW-0259">Enterobactin biosynthesis</keyword>
<dbReference type="PRINTS" id="PR01399">
    <property type="entry name" value="ENTSNTHTASED"/>
</dbReference>
<comment type="cofactor">
    <cofactor evidence="13">
        <name>Mg(2+)</name>
        <dbReference type="ChEBI" id="CHEBI:18420"/>
    </cofactor>
</comment>
<comment type="pathway">
    <text evidence="2">Siderophore biosynthesis; enterobactin biosynthesis.</text>
</comment>
<keyword evidence="17" id="KW-1185">Reference proteome</keyword>
<evidence type="ECO:0000256" key="1">
    <source>
        <dbReference type="ARBA" id="ARBA00003937"/>
    </source>
</evidence>
<feature type="binding site" evidence="13">
    <location>
        <position position="97"/>
    </location>
    <ligand>
        <name>Mg(2+)</name>
        <dbReference type="ChEBI" id="CHEBI:18420"/>
    </ligand>
</feature>
<evidence type="ECO:0000256" key="2">
    <source>
        <dbReference type="ARBA" id="ARBA00004993"/>
    </source>
</evidence>
<protein>
    <recommendedName>
        <fullName evidence="5">Enterobactin synthase component D</fullName>
    </recommendedName>
    <alternativeName>
        <fullName evidence="8">4'-phosphopantetheinyl transferase EntD</fullName>
    </alternativeName>
    <alternativeName>
        <fullName evidence="9">Enterochelin synthase D</fullName>
    </alternativeName>
</protein>
<dbReference type="SUPFAM" id="SSF56214">
    <property type="entry name" value="4'-phosphopantetheinyl transferase"/>
    <property type="match status" value="1"/>
</dbReference>
<name>W4HJH6_9RHOB</name>
<dbReference type="EMBL" id="AQQW01000005">
    <property type="protein sequence ID" value="ETW12872.1"/>
    <property type="molecule type" value="Genomic_DNA"/>
</dbReference>
<evidence type="ECO:0000256" key="4">
    <source>
        <dbReference type="ARBA" id="ARBA00011503"/>
    </source>
</evidence>
<dbReference type="Proteomes" id="UP000019063">
    <property type="component" value="Unassembled WGS sequence"/>
</dbReference>
<evidence type="ECO:0000256" key="11">
    <source>
        <dbReference type="ARBA" id="ARBA00049191"/>
    </source>
</evidence>
<keyword evidence="13" id="KW-0460">Magnesium</keyword>
<dbReference type="Pfam" id="PF17837">
    <property type="entry name" value="4PPT_N"/>
    <property type="match status" value="1"/>
</dbReference>
<dbReference type="Pfam" id="PF01648">
    <property type="entry name" value="ACPS"/>
    <property type="match status" value="1"/>
</dbReference>
<evidence type="ECO:0000256" key="12">
    <source>
        <dbReference type="PIRSR" id="PIRSR603542-1"/>
    </source>
</evidence>
<dbReference type="GO" id="GO:0008897">
    <property type="term" value="F:holo-[acyl-carrier-protein] synthase activity"/>
    <property type="evidence" value="ECO:0007669"/>
    <property type="project" value="InterPro"/>
</dbReference>
<feature type="binding site" evidence="12">
    <location>
        <position position="42"/>
    </location>
    <ligand>
        <name>CoA</name>
        <dbReference type="ChEBI" id="CHEBI:57287"/>
    </ligand>
</feature>
<feature type="domain" description="4'-phosphopantetheinyl transferase N-terminal" evidence="15">
    <location>
        <begin position="25"/>
        <end position="89"/>
    </location>
</feature>
<evidence type="ECO:0000256" key="8">
    <source>
        <dbReference type="ARBA" id="ARBA00029894"/>
    </source>
</evidence>
<keyword evidence="6 16" id="KW-0808">Transferase</keyword>
<dbReference type="InterPro" id="IPR037143">
    <property type="entry name" value="4-PPantetheinyl_Trfase_dom_sf"/>
</dbReference>
<dbReference type="eggNOG" id="COG2977">
    <property type="taxonomic scope" value="Bacteria"/>
</dbReference>
<feature type="binding site" evidence="13">
    <location>
        <position position="99"/>
    </location>
    <ligand>
        <name>Mg(2+)</name>
        <dbReference type="ChEBI" id="CHEBI:18420"/>
    </ligand>
</feature>